<dbReference type="SUPFAM" id="SSF46689">
    <property type="entry name" value="Homeodomain-like"/>
    <property type="match status" value="1"/>
</dbReference>
<comment type="subcellular location">
    <subcellularLocation>
        <location evidence="1">Nucleus</location>
    </subcellularLocation>
</comment>
<feature type="compositionally biased region" description="Polar residues" evidence="2">
    <location>
        <begin position="7"/>
        <end position="20"/>
    </location>
</feature>
<evidence type="ECO:0000256" key="2">
    <source>
        <dbReference type="SAM" id="MobiDB-lite"/>
    </source>
</evidence>
<sequence length="391" mass="43819">MAKSRLSEGSNQNYHHSLKSTAQRYNMSRNYIKKKPPPPYIVETLQTAVADVENSNKALREAAAFYGIPATTIYYRIEGIKSSRDASTESLLVECLIARSKLGYPCDKEELLDLVQEFVVNNTIKTPFVNNRPGHDWYSGFMKRHLTAYDEHEMKDKVNFIFNCDESGFPSDPSKLRALGEMGKPLNRISGGSGKENTTVLACVSAAGVALPPLIVFKVDNNGPSSIVDDKIVNFGILAQPLYRSFVSIKGRWETEIHARWFLFQPPEVRYVVIPCLQSYTAHNSPVENGAPGRLVDTSNLTYPTRRISSSGVDQSCRWFFFQPPEVSRDPCQPPKKSGRKWSLAPTSCINTVPLLEVRDVTEPQAGPSDITTARPPQRQRSNDVCPWEDE</sequence>
<feature type="region of interest" description="Disordered" evidence="2">
    <location>
        <begin position="359"/>
        <end position="391"/>
    </location>
</feature>
<dbReference type="AlphaFoldDB" id="A0A7R9DKB5"/>
<accession>A0A7R9DKB5</accession>
<evidence type="ECO:0000313" key="3">
    <source>
        <dbReference type="EMBL" id="CAD7415157.1"/>
    </source>
</evidence>
<evidence type="ECO:0008006" key="4">
    <source>
        <dbReference type="Google" id="ProtNLM"/>
    </source>
</evidence>
<gene>
    <name evidence="3" type="ORF">TPSB3V08_LOCUS10150</name>
</gene>
<dbReference type="Gene3D" id="1.10.10.60">
    <property type="entry name" value="Homeodomain-like"/>
    <property type="match status" value="1"/>
</dbReference>
<feature type="region of interest" description="Disordered" evidence="2">
    <location>
        <begin position="1"/>
        <end position="20"/>
    </location>
</feature>
<dbReference type="InterPro" id="IPR009057">
    <property type="entry name" value="Homeodomain-like_sf"/>
</dbReference>
<reference evidence="3" key="1">
    <citation type="submission" date="2020-11" db="EMBL/GenBank/DDBJ databases">
        <authorList>
            <person name="Tran Van P."/>
        </authorList>
    </citation>
    <scope>NUCLEOTIDE SEQUENCE</scope>
</reference>
<name>A0A7R9DKB5_TIMPO</name>
<evidence type="ECO:0000256" key="1">
    <source>
        <dbReference type="ARBA" id="ARBA00004123"/>
    </source>
</evidence>
<proteinExistence type="predicted"/>
<organism evidence="3">
    <name type="scientific">Timema poppense</name>
    <name type="common">Walking stick</name>
    <dbReference type="NCBI Taxonomy" id="170557"/>
    <lineage>
        <taxon>Eukaryota</taxon>
        <taxon>Metazoa</taxon>
        <taxon>Ecdysozoa</taxon>
        <taxon>Arthropoda</taxon>
        <taxon>Hexapoda</taxon>
        <taxon>Insecta</taxon>
        <taxon>Pterygota</taxon>
        <taxon>Neoptera</taxon>
        <taxon>Polyneoptera</taxon>
        <taxon>Phasmatodea</taxon>
        <taxon>Timematodea</taxon>
        <taxon>Timematoidea</taxon>
        <taxon>Timematidae</taxon>
        <taxon>Timema</taxon>
    </lineage>
</organism>
<protein>
    <recommendedName>
        <fullName evidence="4">HTH psq-type domain-containing protein</fullName>
    </recommendedName>
</protein>
<dbReference type="GO" id="GO:0005634">
    <property type="term" value="C:nucleus"/>
    <property type="evidence" value="ECO:0007669"/>
    <property type="project" value="UniProtKB-SubCell"/>
</dbReference>
<dbReference type="EMBL" id="OD008827">
    <property type="protein sequence ID" value="CAD7415157.1"/>
    <property type="molecule type" value="Genomic_DNA"/>
</dbReference>